<sequence length="215" mass="25720">MPKKKGKVNKLARMSDEERARYLQHRADMEEEARRRKQELVARFIKNKLEKEEKFSRMNTAKLNQSWRVVLRKNKCKEMETDINGMMGSFQFMVERKDRLLASLVQNLHESDEQHRRIFQAHAESLGKFLEIGAQRLDQLQEEYEHQKNALLENWDKEFLEQSANQERAEFKLQLIIFKKNQDFQQYKSENTTAMATAKNDARLEVRAAIYFEMS</sequence>
<keyword evidence="7" id="KW-0966">Cell projection</keyword>
<organism evidence="14 15">
    <name type="scientific">Eumeta variegata</name>
    <name type="common">Bagworm moth</name>
    <name type="synonym">Eumeta japonica</name>
    <dbReference type="NCBI Taxonomy" id="151549"/>
    <lineage>
        <taxon>Eukaryota</taxon>
        <taxon>Metazoa</taxon>
        <taxon>Ecdysozoa</taxon>
        <taxon>Arthropoda</taxon>
        <taxon>Hexapoda</taxon>
        <taxon>Insecta</taxon>
        <taxon>Pterygota</taxon>
        <taxon>Neoptera</taxon>
        <taxon>Endopterygota</taxon>
        <taxon>Lepidoptera</taxon>
        <taxon>Glossata</taxon>
        <taxon>Ditrysia</taxon>
        <taxon>Tineoidea</taxon>
        <taxon>Psychidae</taxon>
        <taxon>Oiketicinae</taxon>
        <taxon>Eumeta</taxon>
    </lineage>
</organism>
<dbReference type="Proteomes" id="UP000299102">
    <property type="component" value="Unassembled WGS sequence"/>
</dbReference>
<dbReference type="PANTHER" id="PTHR21625:SF0">
    <property type="entry name" value="DYNEIN REGULATORY COMPLEX SUBUNIT 2"/>
    <property type="match status" value="1"/>
</dbReference>
<evidence type="ECO:0000256" key="8">
    <source>
        <dbReference type="ARBA" id="ARBA00037841"/>
    </source>
</evidence>
<dbReference type="GO" id="GO:0070286">
    <property type="term" value="P:axonemal dynein complex assembly"/>
    <property type="evidence" value="ECO:0007669"/>
    <property type="project" value="InterPro"/>
</dbReference>
<comment type="similarity">
    <text evidence="9">Belongs to the DRC2 family.</text>
</comment>
<evidence type="ECO:0000313" key="15">
    <source>
        <dbReference type="Proteomes" id="UP000299102"/>
    </source>
</evidence>
<evidence type="ECO:0000256" key="12">
    <source>
        <dbReference type="ARBA" id="ARBA00045865"/>
    </source>
</evidence>
<feature type="domain" description="Dynein regulatory complex protein 1/2 N-terminal" evidence="13">
    <location>
        <begin position="25"/>
        <end position="125"/>
    </location>
</feature>
<evidence type="ECO:0000256" key="3">
    <source>
        <dbReference type="ARBA" id="ARBA00022846"/>
    </source>
</evidence>
<evidence type="ECO:0000256" key="1">
    <source>
        <dbReference type="ARBA" id="ARBA00004611"/>
    </source>
</evidence>
<dbReference type="AlphaFoldDB" id="A0A4C1W660"/>
<dbReference type="STRING" id="151549.A0A4C1W660"/>
<comment type="subcellular location">
    <subcellularLocation>
        <location evidence="1">Cytoplasm</location>
        <location evidence="1">Cytoskeleton</location>
        <location evidence="1">Flagellum axoneme</location>
    </subcellularLocation>
    <subcellularLocation>
        <location evidence="8">Cytoplasm</location>
        <location evidence="8">Cytoskeleton</location>
        <location evidence="8">Flagellum basal body</location>
    </subcellularLocation>
</comment>
<keyword evidence="15" id="KW-1185">Reference proteome</keyword>
<keyword evidence="5" id="KW-0969">Cilium</keyword>
<dbReference type="GO" id="GO:0005858">
    <property type="term" value="C:axonemal dynein complex"/>
    <property type="evidence" value="ECO:0007669"/>
    <property type="project" value="InterPro"/>
</dbReference>
<comment type="caution">
    <text evidence="14">The sequence shown here is derived from an EMBL/GenBank/DDBJ whole genome shotgun (WGS) entry which is preliminary data.</text>
</comment>
<comment type="function">
    <text evidence="12">Component of the nexin-dynein regulatory complex (N-DRC), a key regulator of ciliary/flagellar motility which maintains the alignment and integrity of the distal axoneme and regulates microtubule sliding in motile axonemes. Plays a critical role in the assembly of N-DRC and also stabilizes the assembly of multiple inner dynein arms and radial spokes. Coassembles with DRC1 to form a central scaffold needed for assembly of the N-DRC and its attachment to the outer doublet microtubules.</text>
</comment>
<evidence type="ECO:0000256" key="4">
    <source>
        <dbReference type="ARBA" id="ARBA00023054"/>
    </source>
</evidence>
<evidence type="ECO:0000256" key="10">
    <source>
        <dbReference type="ARBA" id="ARBA00040899"/>
    </source>
</evidence>
<dbReference type="EMBL" id="BGZK01000485">
    <property type="protein sequence ID" value="GBP46503.1"/>
    <property type="molecule type" value="Genomic_DNA"/>
</dbReference>
<name>A0A4C1W660_EUMVA</name>
<keyword evidence="4" id="KW-0175">Coiled coil</keyword>
<keyword evidence="3" id="KW-0282">Flagellum</keyword>
<evidence type="ECO:0000256" key="5">
    <source>
        <dbReference type="ARBA" id="ARBA00023069"/>
    </source>
</evidence>
<dbReference type="PANTHER" id="PTHR21625">
    <property type="entry name" value="NYD-SP28 PROTEIN"/>
    <property type="match status" value="1"/>
</dbReference>
<protein>
    <recommendedName>
        <fullName evidence="10">Dynein regulatory complex subunit 2</fullName>
    </recommendedName>
    <alternativeName>
        <fullName evidence="11">Coiled-coil domain-containing protein 65</fullName>
    </alternativeName>
</protein>
<dbReference type="GO" id="GO:0003352">
    <property type="term" value="P:regulation of cilium movement"/>
    <property type="evidence" value="ECO:0007669"/>
    <property type="project" value="TreeGrafter"/>
</dbReference>
<reference evidence="14 15" key="1">
    <citation type="journal article" date="2019" name="Commun. Biol.">
        <title>The bagworm genome reveals a unique fibroin gene that provides high tensile strength.</title>
        <authorList>
            <person name="Kono N."/>
            <person name="Nakamura H."/>
            <person name="Ohtoshi R."/>
            <person name="Tomita M."/>
            <person name="Numata K."/>
            <person name="Arakawa K."/>
        </authorList>
    </citation>
    <scope>NUCLEOTIDE SEQUENCE [LARGE SCALE GENOMIC DNA]</scope>
</reference>
<evidence type="ECO:0000259" key="13">
    <source>
        <dbReference type="Pfam" id="PF14772"/>
    </source>
</evidence>
<evidence type="ECO:0000313" key="14">
    <source>
        <dbReference type="EMBL" id="GBP46503.1"/>
    </source>
</evidence>
<evidence type="ECO:0000256" key="2">
    <source>
        <dbReference type="ARBA" id="ARBA00022490"/>
    </source>
</evidence>
<keyword evidence="2" id="KW-0963">Cytoplasm</keyword>
<evidence type="ECO:0000256" key="6">
    <source>
        <dbReference type="ARBA" id="ARBA00023212"/>
    </source>
</evidence>
<evidence type="ECO:0000256" key="9">
    <source>
        <dbReference type="ARBA" id="ARBA00038424"/>
    </source>
</evidence>
<dbReference type="GO" id="GO:0060285">
    <property type="term" value="P:cilium-dependent cell motility"/>
    <property type="evidence" value="ECO:0007669"/>
    <property type="project" value="TreeGrafter"/>
</dbReference>
<dbReference type="InterPro" id="IPR039505">
    <property type="entry name" value="DRC1/2_N"/>
</dbReference>
<dbReference type="OrthoDB" id="7760980at2759"/>
<accession>A0A4C1W660</accession>
<keyword evidence="6" id="KW-0206">Cytoskeleton</keyword>
<proteinExistence type="inferred from homology"/>
<evidence type="ECO:0000256" key="11">
    <source>
        <dbReference type="ARBA" id="ARBA00041517"/>
    </source>
</evidence>
<gene>
    <name evidence="14" type="primary">CCDC65</name>
    <name evidence="14" type="ORF">EVAR_45923_1</name>
</gene>
<dbReference type="Pfam" id="PF14772">
    <property type="entry name" value="NYD-SP28"/>
    <property type="match status" value="1"/>
</dbReference>
<dbReference type="InterPro" id="IPR039750">
    <property type="entry name" value="DRC1/DRC2"/>
</dbReference>
<evidence type="ECO:0000256" key="7">
    <source>
        <dbReference type="ARBA" id="ARBA00023273"/>
    </source>
</evidence>